<proteinExistence type="predicted"/>
<dbReference type="AlphaFoldDB" id="A0A0A8ZC78"/>
<organism evidence="1">
    <name type="scientific">Arundo donax</name>
    <name type="common">Giant reed</name>
    <name type="synonym">Donax arundinaceus</name>
    <dbReference type="NCBI Taxonomy" id="35708"/>
    <lineage>
        <taxon>Eukaryota</taxon>
        <taxon>Viridiplantae</taxon>
        <taxon>Streptophyta</taxon>
        <taxon>Embryophyta</taxon>
        <taxon>Tracheophyta</taxon>
        <taxon>Spermatophyta</taxon>
        <taxon>Magnoliopsida</taxon>
        <taxon>Liliopsida</taxon>
        <taxon>Poales</taxon>
        <taxon>Poaceae</taxon>
        <taxon>PACMAD clade</taxon>
        <taxon>Arundinoideae</taxon>
        <taxon>Arundineae</taxon>
        <taxon>Arundo</taxon>
    </lineage>
</organism>
<evidence type="ECO:0000313" key="1">
    <source>
        <dbReference type="EMBL" id="JAD35278.1"/>
    </source>
</evidence>
<reference evidence="1" key="2">
    <citation type="journal article" date="2015" name="Data Brief">
        <title>Shoot transcriptome of the giant reed, Arundo donax.</title>
        <authorList>
            <person name="Barrero R.A."/>
            <person name="Guerrero F.D."/>
            <person name="Moolhuijzen P."/>
            <person name="Goolsby J.A."/>
            <person name="Tidwell J."/>
            <person name="Bellgard S.E."/>
            <person name="Bellgard M.I."/>
        </authorList>
    </citation>
    <scope>NUCLEOTIDE SEQUENCE</scope>
    <source>
        <tissue evidence="1">Shoot tissue taken approximately 20 cm above the soil surface</tissue>
    </source>
</reference>
<sequence length="42" mass="4809">MHQICTANATPDAMKPCTMTSINYYKHIHHKIYYCAKTIGHA</sequence>
<accession>A0A0A8ZC78</accession>
<dbReference type="EMBL" id="GBRH01262617">
    <property type="protein sequence ID" value="JAD35278.1"/>
    <property type="molecule type" value="Transcribed_RNA"/>
</dbReference>
<protein>
    <submittedName>
        <fullName evidence="1">Uncharacterized protein</fullName>
    </submittedName>
</protein>
<reference evidence="1" key="1">
    <citation type="submission" date="2014-09" db="EMBL/GenBank/DDBJ databases">
        <authorList>
            <person name="Magalhaes I.L.F."/>
            <person name="Oliveira U."/>
            <person name="Santos F.R."/>
            <person name="Vidigal T.H.D.A."/>
            <person name="Brescovit A.D."/>
            <person name="Santos A.J."/>
        </authorList>
    </citation>
    <scope>NUCLEOTIDE SEQUENCE</scope>
    <source>
        <tissue evidence="1">Shoot tissue taken approximately 20 cm above the soil surface</tissue>
    </source>
</reference>
<name>A0A0A8ZC78_ARUDO</name>